<dbReference type="AlphaFoldDB" id="A0A176WT89"/>
<dbReference type="GO" id="GO:0005739">
    <property type="term" value="C:mitochondrion"/>
    <property type="evidence" value="ECO:0007669"/>
    <property type="project" value="UniProtKB-SubCell"/>
</dbReference>
<comment type="subcellular location">
    <subcellularLocation>
        <location evidence="1">Mitochondrion</location>
    </subcellularLocation>
</comment>
<dbReference type="Proteomes" id="UP000077202">
    <property type="component" value="Unassembled WGS sequence"/>
</dbReference>
<organism evidence="10 11">
    <name type="scientific">Marchantia polymorpha subsp. ruderalis</name>
    <dbReference type="NCBI Taxonomy" id="1480154"/>
    <lineage>
        <taxon>Eukaryota</taxon>
        <taxon>Viridiplantae</taxon>
        <taxon>Streptophyta</taxon>
        <taxon>Embryophyta</taxon>
        <taxon>Marchantiophyta</taxon>
        <taxon>Marchantiopsida</taxon>
        <taxon>Marchantiidae</taxon>
        <taxon>Marchantiales</taxon>
        <taxon>Marchantiaceae</taxon>
        <taxon>Marchantia</taxon>
    </lineage>
</organism>
<dbReference type="Gene3D" id="3.10.450.240">
    <property type="match status" value="1"/>
</dbReference>
<evidence type="ECO:0000256" key="7">
    <source>
        <dbReference type="ARBA" id="ARBA00039448"/>
    </source>
</evidence>
<accession>A0A176WT89</accession>
<protein>
    <recommendedName>
        <fullName evidence="7">Large ribosomal subunit protein mL45</fullName>
    </recommendedName>
    <alternativeName>
        <fullName evidence="8">39S ribosomal protein L45, mitochondrial</fullName>
    </alternativeName>
</protein>
<dbReference type="InterPro" id="IPR051975">
    <property type="entry name" value="mtLSU_mL45"/>
</dbReference>
<evidence type="ECO:0000313" key="11">
    <source>
        <dbReference type="Proteomes" id="UP000077202"/>
    </source>
</evidence>
<evidence type="ECO:0000313" key="10">
    <source>
        <dbReference type="EMBL" id="OAE35735.1"/>
    </source>
</evidence>
<dbReference type="SMART" id="SM00978">
    <property type="entry name" value="Tim44"/>
    <property type="match status" value="1"/>
</dbReference>
<dbReference type="InterPro" id="IPR007379">
    <property type="entry name" value="Tim44-like_dom"/>
</dbReference>
<evidence type="ECO:0000256" key="5">
    <source>
        <dbReference type="ARBA" id="ARBA00023274"/>
    </source>
</evidence>
<evidence type="ECO:0000256" key="4">
    <source>
        <dbReference type="ARBA" id="ARBA00023128"/>
    </source>
</evidence>
<comment type="similarity">
    <text evidence="6">Belongs to the mitochondrion-specific ribosomal protein mL45 family.</text>
</comment>
<dbReference type="InterPro" id="IPR032710">
    <property type="entry name" value="NTF2-like_dom_sf"/>
</dbReference>
<keyword evidence="2" id="KW-0809">Transit peptide</keyword>
<sequence length="267" mass="30139">MVDGPVSMDDVVLRKKSVSSFQQPGLAPYCTYAEQLYRPSGLSILVNSSSALGDKQIKSCEKQLGVRGFAKTVQVPQLMQKPMKLKLYMGSPGVIGEPYKPPPPPLPFLRRWFTKEGWARKKQSFMGMVKTSYTIAKLRQKTKGYSQQKFYQEASDLYKQINVALAEGERTTLRHLVTDSVFSIMKNELKHREGSTWAKVDWEMVGPISKMRTVQGRLIGVDKNNHDNAFVQLTVRITSKQKFAAYDKRGKLVAGDPDKEARNSLSK</sequence>
<evidence type="ECO:0000256" key="1">
    <source>
        <dbReference type="ARBA" id="ARBA00004173"/>
    </source>
</evidence>
<dbReference type="EMBL" id="LVLJ01000095">
    <property type="protein sequence ID" value="OAE35735.1"/>
    <property type="molecule type" value="Genomic_DNA"/>
</dbReference>
<evidence type="ECO:0000256" key="2">
    <source>
        <dbReference type="ARBA" id="ARBA00022946"/>
    </source>
</evidence>
<name>A0A176WT89_MARPO</name>
<dbReference type="Pfam" id="PF04280">
    <property type="entry name" value="Tim44"/>
    <property type="match status" value="1"/>
</dbReference>
<evidence type="ECO:0000259" key="9">
    <source>
        <dbReference type="SMART" id="SM00978"/>
    </source>
</evidence>
<reference evidence="10" key="1">
    <citation type="submission" date="2016-03" db="EMBL/GenBank/DDBJ databases">
        <title>Mechanisms controlling the formation of the plant cell surface in tip-growing cells are functionally conserved among land plants.</title>
        <authorList>
            <person name="Honkanen S."/>
            <person name="Jones V.A."/>
            <person name="Morieri G."/>
            <person name="Champion C."/>
            <person name="Hetherington A.J."/>
            <person name="Kelly S."/>
            <person name="Saint-Marcoux D."/>
            <person name="Proust H."/>
            <person name="Prescott H."/>
            <person name="Dolan L."/>
        </authorList>
    </citation>
    <scope>NUCLEOTIDE SEQUENCE [LARGE SCALE GENOMIC DNA]</scope>
    <source>
        <tissue evidence="10">Whole gametophyte</tissue>
    </source>
</reference>
<evidence type="ECO:0000256" key="6">
    <source>
        <dbReference type="ARBA" id="ARBA00038073"/>
    </source>
</evidence>
<evidence type="ECO:0000256" key="3">
    <source>
        <dbReference type="ARBA" id="ARBA00022980"/>
    </source>
</evidence>
<dbReference type="GO" id="GO:0005840">
    <property type="term" value="C:ribosome"/>
    <property type="evidence" value="ECO:0007669"/>
    <property type="project" value="UniProtKB-KW"/>
</dbReference>
<keyword evidence="4" id="KW-0496">Mitochondrion</keyword>
<dbReference type="PANTHER" id="PTHR28554">
    <property type="entry name" value="39S RIBOSOMAL PROTEIN L45, MITOCHONDRIAL"/>
    <property type="match status" value="1"/>
</dbReference>
<gene>
    <name evidence="10" type="ORF">AXG93_1154s1910</name>
</gene>
<dbReference type="GO" id="GO:1990904">
    <property type="term" value="C:ribonucleoprotein complex"/>
    <property type="evidence" value="ECO:0007669"/>
    <property type="project" value="UniProtKB-KW"/>
</dbReference>
<keyword evidence="3" id="KW-0689">Ribosomal protein</keyword>
<feature type="domain" description="Tim44-like" evidence="9">
    <location>
        <begin position="131"/>
        <end position="266"/>
    </location>
</feature>
<evidence type="ECO:0000256" key="8">
    <source>
        <dbReference type="ARBA" id="ARBA00043031"/>
    </source>
</evidence>
<keyword evidence="11" id="KW-1185">Reference proteome</keyword>
<dbReference type="PANTHER" id="PTHR28554:SF1">
    <property type="entry name" value="LARGE RIBOSOMAL SUBUNIT PROTEIN ML45"/>
    <property type="match status" value="1"/>
</dbReference>
<comment type="caution">
    <text evidence="10">The sequence shown here is derived from an EMBL/GenBank/DDBJ whole genome shotgun (WGS) entry which is preliminary data.</text>
</comment>
<keyword evidence="5" id="KW-0687">Ribonucleoprotein</keyword>
<proteinExistence type="inferred from homology"/>
<dbReference type="SUPFAM" id="SSF54427">
    <property type="entry name" value="NTF2-like"/>
    <property type="match status" value="1"/>
</dbReference>